<sequence length="328" mass="35789">MPSLPDRALASTKLGQRFGANPFSTLDAKQGVWQQRKKEWHALFDSSLGRDDDLLGPGLRKMLPESSKLNGTSVFDPVLMEQLLDWYVPRPLHLSVRHRPVVVIDPFAGGVVRGFVAAAKGLLYIGIDVSTDQVEANRKQVGPEGKWDFAYPPCWILGDGEDIEALVTTELRRRGLEPCADALISCPPYYNLEEYKGGRNDLSGFPSYGAFLAKYQRIVTNAVKLLRPKALSIFVVGNVRDSRTHAMYMLHTDTVAAFKQAGCSVHQDAVLITAIGTGAMRATRTMSAGAKLIPTHQNVVVTVKGSGFTPADARARGVRPNAEGSQSQ</sequence>
<organism evidence="1 2">
    <name type="scientific">Chrysochromulina tobinii</name>
    <dbReference type="NCBI Taxonomy" id="1460289"/>
    <lineage>
        <taxon>Eukaryota</taxon>
        <taxon>Haptista</taxon>
        <taxon>Haptophyta</taxon>
        <taxon>Prymnesiophyceae</taxon>
        <taxon>Prymnesiales</taxon>
        <taxon>Chrysochromulinaceae</taxon>
        <taxon>Chrysochromulina</taxon>
    </lineage>
</organism>
<dbReference type="SUPFAM" id="SSF53335">
    <property type="entry name" value="S-adenosyl-L-methionine-dependent methyltransferases"/>
    <property type="match status" value="1"/>
</dbReference>
<dbReference type="Gene3D" id="3.40.50.150">
    <property type="entry name" value="Vaccinia Virus protein VP39"/>
    <property type="match status" value="1"/>
</dbReference>
<dbReference type="OrthoDB" id="10469980at2759"/>
<gene>
    <name evidence="1" type="ORF">Ctob_003592</name>
</gene>
<dbReference type="EMBL" id="JWZX01003383">
    <property type="protein sequence ID" value="KOO21194.1"/>
    <property type="molecule type" value="Genomic_DNA"/>
</dbReference>
<reference evidence="2" key="1">
    <citation type="journal article" date="2015" name="PLoS Genet.">
        <title>Genome Sequence and Transcriptome Analyses of Chrysochromulina tobin: Metabolic Tools for Enhanced Algal Fitness in the Prominent Order Prymnesiales (Haptophyceae).</title>
        <authorList>
            <person name="Hovde B.T."/>
            <person name="Deodato C.R."/>
            <person name="Hunsperger H.M."/>
            <person name="Ryken S.A."/>
            <person name="Yost W."/>
            <person name="Jha R.K."/>
            <person name="Patterson J."/>
            <person name="Monnat R.J. Jr."/>
            <person name="Barlow S.B."/>
            <person name="Starkenburg S.R."/>
            <person name="Cattolico R.A."/>
        </authorList>
    </citation>
    <scope>NUCLEOTIDE SEQUENCE</scope>
    <source>
        <strain evidence="2">CCMP291</strain>
    </source>
</reference>
<dbReference type="InterPro" id="IPR029063">
    <property type="entry name" value="SAM-dependent_MTases_sf"/>
</dbReference>
<protein>
    <recommendedName>
        <fullName evidence="3">DNA methylase N-4/N-6 domain-containing protein</fullName>
    </recommendedName>
</protein>
<accession>A0A0M0J3P3</accession>
<keyword evidence="2" id="KW-1185">Reference proteome</keyword>
<dbReference type="Proteomes" id="UP000037460">
    <property type="component" value="Unassembled WGS sequence"/>
</dbReference>
<proteinExistence type="predicted"/>
<dbReference type="AlphaFoldDB" id="A0A0M0J3P3"/>
<evidence type="ECO:0000313" key="1">
    <source>
        <dbReference type="EMBL" id="KOO21194.1"/>
    </source>
</evidence>
<comment type="caution">
    <text evidence="1">The sequence shown here is derived from an EMBL/GenBank/DDBJ whole genome shotgun (WGS) entry which is preliminary data.</text>
</comment>
<evidence type="ECO:0008006" key="3">
    <source>
        <dbReference type="Google" id="ProtNLM"/>
    </source>
</evidence>
<evidence type="ECO:0000313" key="2">
    <source>
        <dbReference type="Proteomes" id="UP000037460"/>
    </source>
</evidence>
<name>A0A0M0J3P3_9EUKA</name>